<protein>
    <submittedName>
        <fullName evidence="1">HEXXH motif-containing putative peptide modification protein</fullName>
    </submittedName>
</protein>
<dbReference type="Proteomes" id="UP001167160">
    <property type="component" value="Unassembled WGS sequence"/>
</dbReference>
<evidence type="ECO:0000313" key="2">
    <source>
        <dbReference type="Proteomes" id="UP001167160"/>
    </source>
</evidence>
<comment type="caution">
    <text evidence="1">The sequence shown here is derived from an EMBL/GenBank/DDBJ whole genome shotgun (WGS) entry which is preliminary data.</text>
</comment>
<proteinExistence type="predicted"/>
<dbReference type="InterPro" id="IPR026337">
    <property type="entry name" value="AKG_HExxH"/>
</dbReference>
<evidence type="ECO:0000313" key="1">
    <source>
        <dbReference type="EMBL" id="MCM2579679.1"/>
    </source>
</evidence>
<accession>A0ABT0XD38</accession>
<organism evidence="1 2">
    <name type="scientific">Streptomyces meridianus</name>
    <dbReference type="NCBI Taxonomy" id="2938945"/>
    <lineage>
        <taxon>Bacteria</taxon>
        <taxon>Bacillati</taxon>
        <taxon>Actinomycetota</taxon>
        <taxon>Actinomycetes</taxon>
        <taxon>Kitasatosporales</taxon>
        <taxon>Streptomycetaceae</taxon>
        <taxon>Streptomyces</taxon>
    </lineage>
</organism>
<sequence length="302" mass="33408">MLHLFGAEENLRTITALAFPFIDKGQPVTFPVLKEAYRSFLRTVQPSVPSETGDEPAYIQETRRTLEYLGIFSADSALTDTRYQFGTVNESSAAIEAGAHKTLAWTRKCAGAIARRDEAFAALFPLATNAVFQAPSGIASGGTTSAALGVLWVDPRDSWGDRDLEEFLIHELNHTLIFLDECRFGLFTSYPELLKQENWVTSAIRKTVRPLDKAYHSAIVAADVLLAREEILGHPDSAILHPLSPAMAQGAMEAIRDIGLPPTRDLLTPHALEILDRCRTEVERLTRKNGWPVTVPGRRVRS</sequence>
<dbReference type="NCBIfam" id="TIGR04267">
    <property type="entry name" value="mod_HExxH"/>
    <property type="match status" value="1"/>
</dbReference>
<gene>
    <name evidence="1" type="ORF">M1E25_20400</name>
</gene>
<dbReference type="RefSeq" id="WP_251417763.1">
    <property type="nucleotide sequence ID" value="NZ_JAMQGM010000045.1"/>
</dbReference>
<keyword evidence="2" id="KW-1185">Reference proteome</keyword>
<dbReference type="EMBL" id="JAMQGM010000045">
    <property type="protein sequence ID" value="MCM2579679.1"/>
    <property type="molecule type" value="Genomic_DNA"/>
</dbReference>
<reference evidence="1" key="1">
    <citation type="journal article" date="2023" name="Int. J. Syst. Evol. Microbiol.">
        <title>Streptomyces meridianus sp. nov. isolated from brackish water of the Tagus estuary in Alcochete, Portugal.</title>
        <authorList>
            <person name="Santos J.D.N."/>
            <person name="Klimek D."/>
            <person name="Calusinska M."/>
            <person name="Lobo Da Cunha A."/>
            <person name="Catita J."/>
            <person name="Goncalves H."/>
            <person name="Gonzalez I."/>
            <person name="Reyes F."/>
            <person name="Lage O.M."/>
        </authorList>
    </citation>
    <scope>NUCLEOTIDE SEQUENCE</scope>
    <source>
        <strain evidence="1">MTZ3.1</strain>
    </source>
</reference>
<name>A0ABT0XD38_9ACTN</name>